<dbReference type="Proteomes" id="UP000094336">
    <property type="component" value="Unassembled WGS sequence"/>
</dbReference>
<evidence type="ECO:0000313" key="6">
    <source>
        <dbReference type="Proteomes" id="UP000094336"/>
    </source>
</evidence>
<gene>
    <name evidence="5" type="ORF">BABINDRAFT_160528</name>
</gene>
<feature type="signal peptide" evidence="3">
    <location>
        <begin position="1"/>
        <end position="25"/>
    </location>
</feature>
<evidence type="ECO:0000256" key="2">
    <source>
        <dbReference type="ARBA" id="ARBA00023157"/>
    </source>
</evidence>
<dbReference type="InterPro" id="IPR001461">
    <property type="entry name" value="Aspartic_peptidase_A1"/>
</dbReference>
<organism evidence="5 6">
    <name type="scientific">Babjeviella inositovora NRRL Y-12698</name>
    <dbReference type="NCBI Taxonomy" id="984486"/>
    <lineage>
        <taxon>Eukaryota</taxon>
        <taxon>Fungi</taxon>
        <taxon>Dikarya</taxon>
        <taxon>Ascomycota</taxon>
        <taxon>Saccharomycotina</taxon>
        <taxon>Pichiomycetes</taxon>
        <taxon>Serinales incertae sedis</taxon>
        <taxon>Babjeviella</taxon>
    </lineage>
</organism>
<accession>A0A1E3QTW0</accession>
<feature type="domain" description="Peptidase A1" evidence="4">
    <location>
        <begin position="42"/>
        <end position="380"/>
    </location>
</feature>
<name>A0A1E3QTW0_9ASCO</name>
<keyword evidence="6" id="KW-1185">Reference proteome</keyword>
<protein>
    <recommendedName>
        <fullName evidence="4">Peptidase A1 domain-containing protein</fullName>
    </recommendedName>
</protein>
<keyword evidence="3" id="KW-0732">Signal</keyword>
<dbReference type="GO" id="GO:0006508">
    <property type="term" value="P:proteolysis"/>
    <property type="evidence" value="ECO:0007669"/>
    <property type="project" value="InterPro"/>
</dbReference>
<comment type="similarity">
    <text evidence="1">Belongs to the peptidase A1 family.</text>
</comment>
<dbReference type="RefSeq" id="XP_018986453.1">
    <property type="nucleotide sequence ID" value="XM_019128286.1"/>
</dbReference>
<dbReference type="InterPro" id="IPR033121">
    <property type="entry name" value="PEPTIDASE_A1"/>
</dbReference>
<dbReference type="PANTHER" id="PTHR47966">
    <property type="entry name" value="BETA-SITE APP-CLEAVING ENZYME, ISOFORM A-RELATED"/>
    <property type="match status" value="1"/>
</dbReference>
<dbReference type="AlphaFoldDB" id="A0A1E3QTW0"/>
<evidence type="ECO:0000256" key="1">
    <source>
        <dbReference type="ARBA" id="ARBA00007447"/>
    </source>
</evidence>
<dbReference type="SUPFAM" id="SSF50630">
    <property type="entry name" value="Acid proteases"/>
    <property type="match status" value="1"/>
</dbReference>
<evidence type="ECO:0000256" key="3">
    <source>
        <dbReference type="SAM" id="SignalP"/>
    </source>
</evidence>
<proteinExistence type="inferred from homology"/>
<keyword evidence="2" id="KW-1015">Disulfide bond</keyword>
<dbReference type="GO" id="GO:0004190">
    <property type="term" value="F:aspartic-type endopeptidase activity"/>
    <property type="evidence" value="ECO:0007669"/>
    <property type="project" value="InterPro"/>
</dbReference>
<evidence type="ECO:0000259" key="4">
    <source>
        <dbReference type="PROSITE" id="PS51767"/>
    </source>
</evidence>
<dbReference type="OrthoDB" id="771136at2759"/>
<dbReference type="GeneID" id="30146139"/>
<reference evidence="6" key="1">
    <citation type="submission" date="2016-05" db="EMBL/GenBank/DDBJ databases">
        <title>Comparative genomics of biotechnologically important yeasts.</title>
        <authorList>
            <consortium name="DOE Joint Genome Institute"/>
            <person name="Riley R."/>
            <person name="Haridas S."/>
            <person name="Wolfe K.H."/>
            <person name="Lopes M.R."/>
            <person name="Hittinger C.T."/>
            <person name="Goker M."/>
            <person name="Salamov A."/>
            <person name="Wisecaver J."/>
            <person name="Long T.M."/>
            <person name="Aerts A.L."/>
            <person name="Barry K."/>
            <person name="Choi C."/>
            <person name="Clum A."/>
            <person name="Coughlan A.Y."/>
            <person name="Deshpande S."/>
            <person name="Douglass A.P."/>
            <person name="Hanson S.J."/>
            <person name="Klenk H.-P."/>
            <person name="Labutti K."/>
            <person name="Lapidus A."/>
            <person name="Lindquist E."/>
            <person name="Lipzen A."/>
            <person name="Meier-Kolthoff J.P."/>
            <person name="Ohm R.A."/>
            <person name="Otillar R.P."/>
            <person name="Pangilinan J."/>
            <person name="Peng Y."/>
            <person name="Rokas A."/>
            <person name="Rosa C.A."/>
            <person name="Scheuner C."/>
            <person name="Sibirny A.A."/>
            <person name="Slot J.C."/>
            <person name="Stielow J.B."/>
            <person name="Sun H."/>
            <person name="Kurtzman C.P."/>
            <person name="Blackwell M."/>
            <person name="Grigoriev I.V."/>
            <person name="Jeffries T.W."/>
        </authorList>
    </citation>
    <scope>NUCLEOTIDE SEQUENCE [LARGE SCALE GENOMIC DNA]</scope>
    <source>
        <strain evidence="6">NRRL Y-12698</strain>
    </source>
</reference>
<dbReference type="Gene3D" id="2.40.70.10">
    <property type="entry name" value="Acid Proteases"/>
    <property type="match status" value="2"/>
</dbReference>
<dbReference type="Pfam" id="PF00026">
    <property type="entry name" value="Asp"/>
    <property type="match status" value="1"/>
</dbReference>
<sequence length="538" mass="58686">MTRFTSPWMMLFVLQAAAWYNPAYASYVNPRLDIWSVYEGLYNTEFGFGDPMQPISIRIDLLQGDIWVFNASVYPECLSSNTTNCATLGSYDALASKTYRNASVLTNAPFSTNVTLLSLNGLNATGNLVSDVIQWNNTETNRTISLTNFVFLDMFNLVAEGALGLGTTYSGTGVLNYFKLLNVTGSESFGLYCGSKYAQAGELHLGFVDETFFTGDLVVYDMLSVANNPSQTSLPVVALTGMQVESSTGQTSDLNVNNTFPIPVMFDTRQYFSFLPYDALILLAVQLNAVYNPDNHKWLVECSVGDINATVNLAFGDLTIKVPVAELLYSSNKIFASSGKPACTLAIQPDYLKGYSILGSQFLHAMYMVINHDSKQVALAQANTDYYYPTLSNVETGTNTEIVSSQTSFSAYTSTYTDWGVSYVRTETTSGNTTLLIPTDHIPYAKTNTHDFSNITLTVVSVTASDPGLYSGGNSMYISNGEIYTAVAGAVSTRMASTSSMSHSTNIANSYRPWEVETEGLAAKVFGLAIFVLGLFFF</sequence>
<dbReference type="InterPro" id="IPR021109">
    <property type="entry name" value="Peptidase_aspartic_dom_sf"/>
</dbReference>
<feature type="chain" id="PRO_5009134377" description="Peptidase A1 domain-containing protein" evidence="3">
    <location>
        <begin position="26"/>
        <end position="538"/>
    </location>
</feature>
<dbReference type="EMBL" id="KV454428">
    <property type="protein sequence ID" value="ODQ81125.1"/>
    <property type="molecule type" value="Genomic_DNA"/>
</dbReference>
<dbReference type="PROSITE" id="PS51767">
    <property type="entry name" value="PEPTIDASE_A1"/>
    <property type="match status" value="1"/>
</dbReference>
<dbReference type="STRING" id="984486.A0A1E3QTW0"/>
<evidence type="ECO:0000313" key="5">
    <source>
        <dbReference type="EMBL" id="ODQ81125.1"/>
    </source>
</evidence>
<dbReference type="PANTHER" id="PTHR47966:SF51">
    <property type="entry name" value="BETA-SITE APP-CLEAVING ENZYME, ISOFORM A-RELATED"/>
    <property type="match status" value="1"/>
</dbReference>